<evidence type="ECO:0000313" key="1">
    <source>
        <dbReference type="EMBL" id="KAF9964430.1"/>
    </source>
</evidence>
<organism evidence="1 2">
    <name type="scientific">Mortierella alpina</name>
    <name type="common">Oleaginous fungus</name>
    <name type="synonym">Mortierella renispora</name>
    <dbReference type="NCBI Taxonomy" id="64518"/>
    <lineage>
        <taxon>Eukaryota</taxon>
        <taxon>Fungi</taxon>
        <taxon>Fungi incertae sedis</taxon>
        <taxon>Mucoromycota</taxon>
        <taxon>Mortierellomycotina</taxon>
        <taxon>Mortierellomycetes</taxon>
        <taxon>Mortierellales</taxon>
        <taxon>Mortierellaceae</taxon>
        <taxon>Mortierella</taxon>
    </lineage>
</organism>
<dbReference type="Proteomes" id="UP000738359">
    <property type="component" value="Unassembled WGS sequence"/>
</dbReference>
<proteinExistence type="predicted"/>
<keyword evidence="2" id="KW-1185">Reference proteome</keyword>
<protein>
    <submittedName>
        <fullName evidence="1">Uncharacterized protein</fullName>
    </submittedName>
</protein>
<dbReference type="EMBL" id="JAAAHY010000364">
    <property type="protein sequence ID" value="KAF9964430.1"/>
    <property type="molecule type" value="Genomic_DNA"/>
</dbReference>
<comment type="caution">
    <text evidence="1">The sequence shown here is derived from an EMBL/GenBank/DDBJ whole genome shotgun (WGS) entry which is preliminary data.</text>
</comment>
<gene>
    <name evidence="1" type="ORF">BGZ70_006463</name>
</gene>
<dbReference type="AlphaFoldDB" id="A0A9P6J863"/>
<reference evidence="1" key="1">
    <citation type="journal article" date="2020" name="Fungal Divers.">
        <title>Resolving the Mortierellaceae phylogeny through synthesis of multi-gene phylogenetics and phylogenomics.</title>
        <authorList>
            <person name="Vandepol N."/>
            <person name="Liber J."/>
            <person name="Desiro A."/>
            <person name="Na H."/>
            <person name="Kennedy M."/>
            <person name="Barry K."/>
            <person name="Grigoriev I.V."/>
            <person name="Miller A.N."/>
            <person name="O'Donnell K."/>
            <person name="Stajich J.E."/>
            <person name="Bonito G."/>
        </authorList>
    </citation>
    <scope>NUCLEOTIDE SEQUENCE</scope>
    <source>
        <strain evidence="1">CK1249</strain>
    </source>
</reference>
<name>A0A9P6J863_MORAP</name>
<accession>A0A9P6J863</accession>
<dbReference type="OrthoDB" id="2374315at2759"/>
<evidence type="ECO:0000313" key="2">
    <source>
        <dbReference type="Proteomes" id="UP000738359"/>
    </source>
</evidence>
<feature type="non-terminal residue" evidence="1">
    <location>
        <position position="1"/>
    </location>
</feature>
<sequence>HRQEYLSDYEDDTEGEYHDQNLPQAECQYECLSFTLESGLDLLRDLKELRVIDLSNMAVGIDGEAEQQWMKKHWPLVRQA</sequence>